<dbReference type="Gene3D" id="3.30.420.10">
    <property type="entry name" value="Ribonuclease H-like superfamily/Ribonuclease H"/>
    <property type="match status" value="1"/>
</dbReference>
<feature type="coiled-coil region" evidence="1">
    <location>
        <begin position="42"/>
        <end position="94"/>
    </location>
</feature>
<dbReference type="EMBL" id="UZAH01033776">
    <property type="protein sequence ID" value="VDP31154.1"/>
    <property type="molecule type" value="Genomic_DNA"/>
</dbReference>
<evidence type="ECO:0000313" key="4">
    <source>
        <dbReference type="WBParaSite" id="HPBE_0002223001-mRNA-1"/>
    </source>
</evidence>
<dbReference type="OrthoDB" id="9970333at2759"/>
<gene>
    <name evidence="2" type="ORF">HPBE_LOCUS22229</name>
</gene>
<keyword evidence="1" id="KW-0175">Coiled coil</keyword>
<evidence type="ECO:0000256" key="1">
    <source>
        <dbReference type="SAM" id="Coils"/>
    </source>
</evidence>
<dbReference type="InterPro" id="IPR036397">
    <property type="entry name" value="RNaseH_sf"/>
</dbReference>
<reference evidence="4" key="2">
    <citation type="submission" date="2019-09" db="UniProtKB">
        <authorList>
            <consortium name="WormBaseParasite"/>
        </authorList>
    </citation>
    <scope>IDENTIFICATION</scope>
</reference>
<protein>
    <submittedName>
        <fullName evidence="4">Serine/threonine kinase</fullName>
    </submittedName>
</protein>
<reference evidence="2 3" key="1">
    <citation type="submission" date="2018-11" db="EMBL/GenBank/DDBJ databases">
        <authorList>
            <consortium name="Pathogen Informatics"/>
        </authorList>
    </citation>
    <scope>NUCLEOTIDE SEQUENCE [LARGE SCALE GENOMIC DNA]</scope>
</reference>
<evidence type="ECO:0000313" key="3">
    <source>
        <dbReference type="Proteomes" id="UP000050761"/>
    </source>
</evidence>
<keyword evidence="3" id="KW-1185">Reference proteome</keyword>
<dbReference type="Proteomes" id="UP000050761">
    <property type="component" value="Unassembled WGS sequence"/>
</dbReference>
<dbReference type="AlphaFoldDB" id="A0A3P8DGU7"/>
<dbReference type="GO" id="GO:0003676">
    <property type="term" value="F:nucleic acid binding"/>
    <property type="evidence" value="ECO:0007669"/>
    <property type="project" value="InterPro"/>
</dbReference>
<organism evidence="2">
    <name type="scientific">Heligmosomoides polygyrus</name>
    <name type="common">Parasitic roundworm</name>
    <dbReference type="NCBI Taxonomy" id="6339"/>
    <lineage>
        <taxon>Eukaryota</taxon>
        <taxon>Metazoa</taxon>
        <taxon>Ecdysozoa</taxon>
        <taxon>Nematoda</taxon>
        <taxon>Chromadorea</taxon>
        <taxon>Rhabditida</taxon>
        <taxon>Rhabditina</taxon>
        <taxon>Rhabditomorpha</taxon>
        <taxon>Strongyloidea</taxon>
        <taxon>Heligmosomidae</taxon>
        <taxon>Heligmosomoides</taxon>
    </lineage>
</organism>
<proteinExistence type="predicted"/>
<dbReference type="WBParaSite" id="HPBE_0002223001-mRNA-1">
    <property type="protein sequence ID" value="HPBE_0002223001-mRNA-1"/>
    <property type="gene ID" value="HPBE_0002223001"/>
</dbReference>
<accession>A0A3P8DGU7</accession>
<sequence length="184" mass="20856">MGSESRTSIETVVEGGVKTAMKVRKKTTCTSTSDICGRLEVLVKAESRIKRLASRLDCSEKQSAKEDNLVQELKEELERQKQRVAELEAQQRGNEGPRVGRNDVEIPDWLAQVSEQKGVPGEDLRLFINREKEGRRKFTNYDNLKSDIADLFESQPPEFWVKGIGDLPNRWATVVDNCGDYIVD</sequence>
<evidence type="ECO:0000313" key="2">
    <source>
        <dbReference type="EMBL" id="VDP31154.1"/>
    </source>
</evidence>
<name>A0A3P8DGU7_HELPZ</name>